<evidence type="ECO:0000313" key="4">
    <source>
        <dbReference type="Proteomes" id="UP000757232"/>
    </source>
</evidence>
<proteinExistence type="predicted"/>
<dbReference type="InterPro" id="IPR018786">
    <property type="entry name" value="Mit_KHE1"/>
</dbReference>
<dbReference type="OrthoDB" id="5562676at2759"/>
<evidence type="ECO:0000313" key="3">
    <source>
        <dbReference type="EMBL" id="OCB89059.1"/>
    </source>
</evidence>
<sequence>MSKAASSIAKAARMRIIALPLTSEASNSGLHTYYHFQTPPPAKPKSDKSILKKATEKTAELWAAFGKAPEGSWKHRTFTLGERIMDRIEFEELSLKSMDPSLGPKLSKFGRSSVRLEEKGATPIPLIYPSFYERKTPPLLHLRSLLEKRTPKHQKGFYLWLLASPLTAPFILVPIIPNLPGFFCLWRSWHHYRAYKASSYLEGLVDKGAIHPESNAVLDKIYEEHQPASPSSSESSSGPNSKPPPDEDNGEERIVLSREAVPKVVGLFELPPSAASDLYRALDQTEHRLRKAQAQAQS</sequence>
<feature type="compositionally biased region" description="Low complexity" evidence="1">
    <location>
        <begin position="227"/>
        <end position="240"/>
    </location>
</feature>
<dbReference type="PANTHER" id="PTHR28062:SF1">
    <property type="entry name" value="TRANSMEMBRANE PROTEIN"/>
    <property type="match status" value="1"/>
</dbReference>
<evidence type="ECO:0000256" key="2">
    <source>
        <dbReference type="SAM" id="Phobius"/>
    </source>
</evidence>
<comment type="caution">
    <text evidence="3">The sequence shown here is derived from an EMBL/GenBank/DDBJ whole genome shotgun (WGS) entry which is preliminary data.</text>
</comment>
<feature type="transmembrane region" description="Helical" evidence="2">
    <location>
        <begin position="157"/>
        <end position="176"/>
    </location>
</feature>
<protein>
    <recommendedName>
        <fullName evidence="5">Mitochondrial K+-H+ exchange-related-domain-containing protein</fullName>
    </recommendedName>
</protein>
<accession>A0A9Q5NCV6</accession>
<feature type="region of interest" description="Disordered" evidence="1">
    <location>
        <begin position="224"/>
        <end position="255"/>
    </location>
</feature>
<evidence type="ECO:0008006" key="5">
    <source>
        <dbReference type="Google" id="ProtNLM"/>
    </source>
</evidence>
<dbReference type="GO" id="GO:0006813">
    <property type="term" value="P:potassium ion transport"/>
    <property type="evidence" value="ECO:0007669"/>
    <property type="project" value="TreeGrafter"/>
</dbReference>
<dbReference type="EMBL" id="LNZH02000165">
    <property type="protein sequence ID" value="OCB89059.1"/>
    <property type="molecule type" value="Genomic_DNA"/>
</dbReference>
<organism evidence="3 4">
    <name type="scientific">Sanghuangporus baumii</name>
    <name type="common">Phellinus baumii</name>
    <dbReference type="NCBI Taxonomy" id="108892"/>
    <lineage>
        <taxon>Eukaryota</taxon>
        <taxon>Fungi</taxon>
        <taxon>Dikarya</taxon>
        <taxon>Basidiomycota</taxon>
        <taxon>Agaricomycotina</taxon>
        <taxon>Agaricomycetes</taxon>
        <taxon>Hymenochaetales</taxon>
        <taxon>Hymenochaetaceae</taxon>
        <taxon>Sanghuangporus</taxon>
    </lineage>
</organism>
<reference evidence="3" key="1">
    <citation type="submission" date="2016-06" db="EMBL/GenBank/DDBJ databases">
        <title>Draft Genome sequence of the fungus Inonotus baumii.</title>
        <authorList>
            <person name="Zhu H."/>
            <person name="Lin W."/>
        </authorList>
    </citation>
    <scope>NUCLEOTIDE SEQUENCE</scope>
    <source>
        <strain evidence="3">821</strain>
    </source>
</reference>
<keyword evidence="2" id="KW-0812">Transmembrane</keyword>
<keyword evidence="2" id="KW-1133">Transmembrane helix</keyword>
<dbReference type="AlphaFoldDB" id="A0A9Q5NCV6"/>
<keyword evidence="4" id="KW-1185">Reference proteome</keyword>
<dbReference type="GO" id="GO:0005743">
    <property type="term" value="C:mitochondrial inner membrane"/>
    <property type="evidence" value="ECO:0007669"/>
    <property type="project" value="TreeGrafter"/>
</dbReference>
<dbReference type="GO" id="GO:1902600">
    <property type="term" value="P:proton transmembrane transport"/>
    <property type="evidence" value="ECO:0007669"/>
    <property type="project" value="TreeGrafter"/>
</dbReference>
<dbReference type="Pfam" id="PF10173">
    <property type="entry name" value="Mit_KHE1"/>
    <property type="match status" value="1"/>
</dbReference>
<dbReference type="Proteomes" id="UP000757232">
    <property type="component" value="Unassembled WGS sequence"/>
</dbReference>
<gene>
    <name evidence="3" type="ORF">A7U60_g3742</name>
</gene>
<evidence type="ECO:0000256" key="1">
    <source>
        <dbReference type="SAM" id="MobiDB-lite"/>
    </source>
</evidence>
<name>A0A9Q5NCV6_SANBA</name>
<keyword evidence="2" id="KW-0472">Membrane</keyword>
<dbReference type="PANTHER" id="PTHR28062">
    <property type="entry name" value="K+-H+ EXCHANGE-LIKE PROTEIN"/>
    <property type="match status" value="1"/>
</dbReference>